<dbReference type="Gene3D" id="3.40.50.300">
    <property type="entry name" value="P-loop containing nucleotide triphosphate hydrolases"/>
    <property type="match status" value="1"/>
</dbReference>
<dbReference type="SUPFAM" id="SSF82771">
    <property type="entry name" value="GIY-YIG endonuclease"/>
    <property type="match status" value="1"/>
</dbReference>
<proteinExistence type="predicted"/>
<evidence type="ECO:0000313" key="3">
    <source>
        <dbReference type="Proteomes" id="UP000184301"/>
    </source>
</evidence>
<keyword evidence="3" id="KW-1185">Reference proteome</keyword>
<dbReference type="AlphaFoldDB" id="A0A1M6RXE2"/>
<dbReference type="InterPro" id="IPR018647">
    <property type="entry name" value="SLFN_3-like_DNA/RNA_helicase"/>
</dbReference>
<gene>
    <name evidence="2" type="ORF">SAMN02745243_02795</name>
</gene>
<dbReference type="Pfam" id="PF09848">
    <property type="entry name" value="SLFN-g3_helicase"/>
    <property type="match status" value="1"/>
</dbReference>
<dbReference type="RefSeq" id="WP_084534059.1">
    <property type="nucleotide sequence ID" value="NZ_FQZY01000045.1"/>
</dbReference>
<dbReference type="InterPro" id="IPR000305">
    <property type="entry name" value="GIY-YIG_endonuc"/>
</dbReference>
<evidence type="ECO:0000259" key="1">
    <source>
        <dbReference type="PROSITE" id="PS50164"/>
    </source>
</evidence>
<evidence type="ECO:0000313" key="2">
    <source>
        <dbReference type="EMBL" id="SHK37143.1"/>
    </source>
</evidence>
<dbReference type="InterPro" id="IPR027417">
    <property type="entry name" value="P-loop_NTPase"/>
</dbReference>
<dbReference type="Proteomes" id="UP000184301">
    <property type="component" value="Unassembled WGS sequence"/>
</dbReference>
<dbReference type="STRING" id="1121950.SAMN02745243_02795"/>
<feature type="domain" description="GIY-YIG" evidence="1">
    <location>
        <begin position="28"/>
        <end position="101"/>
    </location>
</feature>
<reference evidence="2 3" key="1">
    <citation type="submission" date="2016-11" db="EMBL/GenBank/DDBJ databases">
        <authorList>
            <person name="Jaros S."/>
            <person name="Januszkiewicz K."/>
            <person name="Wedrychowicz H."/>
        </authorList>
    </citation>
    <scope>NUCLEOTIDE SEQUENCE [LARGE SCALE GENOMIC DNA]</scope>
    <source>
        <strain evidence="2 3">DSM 15480</strain>
    </source>
</reference>
<dbReference type="Pfam" id="PF01541">
    <property type="entry name" value="GIY-YIG"/>
    <property type="match status" value="1"/>
</dbReference>
<dbReference type="PROSITE" id="PS50164">
    <property type="entry name" value="GIY_YIG"/>
    <property type="match status" value="1"/>
</dbReference>
<dbReference type="CDD" id="cd10439">
    <property type="entry name" value="GIY-YIG_COG3410"/>
    <property type="match status" value="1"/>
</dbReference>
<dbReference type="EMBL" id="FQZY01000045">
    <property type="protein sequence ID" value="SHK37143.1"/>
    <property type="molecule type" value="Genomic_DNA"/>
</dbReference>
<name>A0A1M6RXE2_9FIRM</name>
<dbReference type="SUPFAM" id="SSF52540">
    <property type="entry name" value="P-loop containing nucleoside triphosphate hydrolases"/>
    <property type="match status" value="1"/>
</dbReference>
<protein>
    <recommendedName>
        <fullName evidence="1">GIY-YIG domain-containing protein</fullName>
    </recommendedName>
</protein>
<sequence>MPVMNGIQEFTFNESGLQKLKETTKGTNWPVVYLIHDDNNLYIGETTSAATRISQHLKNEEKKNLKVIEIVFDGRFNKSVILDYEQRLIKYCSVDGRFKNIMNKNKGQQAIHDYYQRKFYRNQFMVIWKEMIDRNLAKNSLEIIENKNIFKFSPYNALTGEQNEVSIDVINEIIDSFSREINGVSLVQGCAGTGKTVLAISIINSLVNAINIDDSLLNVKSDNFEDDIDENKRNTLLRLKNYILTERGGKPFKIGFVFPMPGIRGTVQKVFKACGNGLVSEMVIGPTHVIKNDYDILFVDESHRLSKRKNLTGYKPFDDTSRALDLDPMETNQLEWVLKSARHIVLFYDKTQSVKSSDISHEDYKDTLAKYNYKTNEHTLETQMRCEGGDTYLQYIKDVMACRRKKRENMENYEFMIFDDVEHLVETVRKKDDEMGLCKTVAGFSWEWKTKQKNKPKDDMSCYDLLVKNGEYDILIEKHKFIWNLTNESWVTRQDSHCTIGCIHTTQGYDMNYVGVIFGKEIDYDFEINSIVINLDEYKDSKVKARTDEETLKKL</sequence>
<accession>A0A1M6RXE2</accession>
<dbReference type="InterPro" id="IPR035901">
    <property type="entry name" value="GIY-YIG_endonuc_sf"/>
</dbReference>
<dbReference type="OrthoDB" id="3193269at2"/>
<organism evidence="2 3">
    <name type="scientific">Hespellia stercorisuis DSM 15480</name>
    <dbReference type="NCBI Taxonomy" id="1121950"/>
    <lineage>
        <taxon>Bacteria</taxon>
        <taxon>Bacillati</taxon>
        <taxon>Bacillota</taxon>
        <taxon>Clostridia</taxon>
        <taxon>Lachnospirales</taxon>
        <taxon>Lachnospiraceae</taxon>
        <taxon>Hespellia</taxon>
    </lineage>
</organism>